<dbReference type="PANTHER" id="PTHR10543:SF89">
    <property type="entry name" value="CAROTENOID 9,10(9',10')-CLEAVAGE DIOXYGENASE 1"/>
    <property type="match status" value="1"/>
</dbReference>
<keyword evidence="2 8" id="KW-0479">Metal-binding</keyword>
<proteinExistence type="inferred from homology"/>
<dbReference type="GO" id="GO:0046872">
    <property type="term" value="F:metal ion binding"/>
    <property type="evidence" value="ECO:0007669"/>
    <property type="project" value="UniProtKB-KW"/>
</dbReference>
<dbReference type="EC" id="1.14.99.n4" evidence="6"/>
<dbReference type="Proteomes" id="UP001408789">
    <property type="component" value="Unassembled WGS sequence"/>
</dbReference>
<name>A0AAP0H963_9ASTR</name>
<evidence type="ECO:0000256" key="2">
    <source>
        <dbReference type="ARBA" id="ARBA00022723"/>
    </source>
</evidence>
<accession>A0AAP0H963</accession>
<dbReference type="AlphaFoldDB" id="A0AAP0H963"/>
<evidence type="ECO:0000256" key="6">
    <source>
        <dbReference type="ARBA" id="ARBA00039084"/>
    </source>
</evidence>
<keyword evidence="5 8" id="KW-0408">Iron</keyword>
<comment type="similarity">
    <text evidence="1">Belongs to the carotenoid oxygenase family.</text>
</comment>
<dbReference type="GO" id="GO:0009570">
    <property type="term" value="C:chloroplast stroma"/>
    <property type="evidence" value="ECO:0007669"/>
    <property type="project" value="TreeGrafter"/>
</dbReference>
<dbReference type="GO" id="GO:0010436">
    <property type="term" value="F:carotenoid dioxygenase activity"/>
    <property type="evidence" value="ECO:0007669"/>
    <property type="project" value="TreeGrafter"/>
</dbReference>
<gene>
    <name evidence="9" type="ORF">SSX86_006923</name>
</gene>
<keyword evidence="3" id="KW-0223">Dioxygenase</keyword>
<comment type="catalytic activity">
    <reaction evidence="7">
        <text>all-trans-zeaxanthin + 2 O2 = 4,9-dimethyldodeca-2,4,6,8,10-pentaenedial + 2 (3R)-hydroxy-beta-ionone</text>
        <dbReference type="Rhea" id="RHEA:26393"/>
        <dbReference type="ChEBI" id="CHEBI:15379"/>
        <dbReference type="ChEBI" id="CHEBI:27547"/>
        <dbReference type="ChEBI" id="CHEBI:53171"/>
        <dbReference type="ChEBI" id="CHEBI:53173"/>
        <dbReference type="EC" id="1.14.99.n4"/>
    </reaction>
</comment>
<evidence type="ECO:0000256" key="1">
    <source>
        <dbReference type="ARBA" id="ARBA00006787"/>
    </source>
</evidence>
<reference evidence="9 10" key="1">
    <citation type="submission" date="2024-04" db="EMBL/GenBank/DDBJ databases">
        <title>The reference genome of an endangered Asteraceae, Deinandra increscens subsp. villosa, native to the Central Coast of California.</title>
        <authorList>
            <person name="Guilliams M."/>
            <person name="Hasenstab-Lehman K."/>
            <person name="Meyer R."/>
            <person name="Mcevoy S."/>
        </authorList>
    </citation>
    <scope>NUCLEOTIDE SEQUENCE [LARGE SCALE GENOMIC DNA]</scope>
    <source>
        <tissue evidence="9">Leaf</tissue>
    </source>
</reference>
<protein>
    <recommendedName>
        <fullName evidence="6">carotenoid 9,10-dioxygenase</fullName>
        <ecNumber evidence="6">1.14.99.n4</ecNumber>
    </recommendedName>
</protein>
<dbReference type="InterPro" id="IPR004294">
    <property type="entry name" value="Carotenoid_Oase"/>
</dbReference>
<keyword evidence="10" id="KW-1185">Reference proteome</keyword>
<dbReference type="PANTHER" id="PTHR10543">
    <property type="entry name" value="BETA-CAROTENE DIOXYGENASE"/>
    <property type="match status" value="1"/>
</dbReference>
<evidence type="ECO:0000256" key="8">
    <source>
        <dbReference type="PIRSR" id="PIRSR604294-1"/>
    </source>
</evidence>
<dbReference type="EMBL" id="JBCNJP010000008">
    <property type="protein sequence ID" value="KAK9074325.1"/>
    <property type="molecule type" value="Genomic_DNA"/>
</dbReference>
<dbReference type="GO" id="GO:0016121">
    <property type="term" value="P:carotene catabolic process"/>
    <property type="evidence" value="ECO:0007669"/>
    <property type="project" value="TreeGrafter"/>
</dbReference>
<evidence type="ECO:0000256" key="5">
    <source>
        <dbReference type="ARBA" id="ARBA00023004"/>
    </source>
</evidence>
<feature type="binding site" evidence="8">
    <location>
        <position position="91"/>
    </location>
    <ligand>
        <name>Fe cation</name>
        <dbReference type="ChEBI" id="CHEBI:24875"/>
        <note>catalytic</note>
    </ligand>
</feature>
<evidence type="ECO:0000256" key="7">
    <source>
        <dbReference type="ARBA" id="ARBA00048709"/>
    </source>
</evidence>
<keyword evidence="4" id="KW-0560">Oxidoreductase</keyword>
<evidence type="ECO:0000313" key="10">
    <source>
        <dbReference type="Proteomes" id="UP001408789"/>
    </source>
</evidence>
<dbReference type="Pfam" id="PF03055">
    <property type="entry name" value="RPE65"/>
    <property type="match status" value="1"/>
</dbReference>
<sequence length="106" mass="12080">MQNPRLEKQSLKSEEMSDEYMTLDPVGLAPRQFLFLKYREFSSAEDDGYLVFFTHDEGTGKSTVTVIDAKTMSPDSVAIVSLPQRVPHGFHAFFVTEEQIQDQAKF</sequence>
<comment type="caution">
    <text evidence="9">The sequence shown here is derived from an EMBL/GenBank/DDBJ whole genome shotgun (WGS) entry which is preliminary data.</text>
</comment>
<organism evidence="9 10">
    <name type="scientific">Deinandra increscens subsp. villosa</name>
    <dbReference type="NCBI Taxonomy" id="3103831"/>
    <lineage>
        <taxon>Eukaryota</taxon>
        <taxon>Viridiplantae</taxon>
        <taxon>Streptophyta</taxon>
        <taxon>Embryophyta</taxon>
        <taxon>Tracheophyta</taxon>
        <taxon>Spermatophyta</taxon>
        <taxon>Magnoliopsida</taxon>
        <taxon>eudicotyledons</taxon>
        <taxon>Gunneridae</taxon>
        <taxon>Pentapetalae</taxon>
        <taxon>asterids</taxon>
        <taxon>campanulids</taxon>
        <taxon>Asterales</taxon>
        <taxon>Asteraceae</taxon>
        <taxon>Asteroideae</taxon>
        <taxon>Heliantheae alliance</taxon>
        <taxon>Madieae</taxon>
        <taxon>Madiinae</taxon>
        <taxon>Deinandra</taxon>
    </lineage>
</organism>
<evidence type="ECO:0000256" key="3">
    <source>
        <dbReference type="ARBA" id="ARBA00022964"/>
    </source>
</evidence>
<comment type="cofactor">
    <cofactor evidence="8">
        <name>Fe(2+)</name>
        <dbReference type="ChEBI" id="CHEBI:29033"/>
    </cofactor>
    <text evidence="8">Binds 1 Fe(2+) ion per subunit.</text>
</comment>
<evidence type="ECO:0000313" key="9">
    <source>
        <dbReference type="EMBL" id="KAK9074325.1"/>
    </source>
</evidence>
<evidence type="ECO:0000256" key="4">
    <source>
        <dbReference type="ARBA" id="ARBA00023002"/>
    </source>
</evidence>